<evidence type="ECO:0000313" key="12">
    <source>
        <dbReference type="Proteomes" id="UP000295188"/>
    </source>
</evidence>
<dbReference type="RefSeq" id="WP_231040068.1">
    <property type="nucleotide sequence ID" value="NZ_SMAA01000004.1"/>
</dbReference>
<evidence type="ECO:0000256" key="7">
    <source>
        <dbReference type="ARBA" id="ARBA00022759"/>
    </source>
</evidence>
<dbReference type="InterPro" id="IPR012337">
    <property type="entry name" value="RNaseH-like_sf"/>
</dbReference>
<dbReference type="Proteomes" id="UP000295188">
    <property type="component" value="Unassembled WGS sequence"/>
</dbReference>
<evidence type="ECO:0000256" key="5">
    <source>
        <dbReference type="ARBA" id="ARBA00022722"/>
    </source>
</evidence>
<dbReference type="GO" id="GO:0003676">
    <property type="term" value="F:nucleic acid binding"/>
    <property type="evidence" value="ECO:0007669"/>
    <property type="project" value="InterPro"/>
</dbReference>
<dbReference type="Pfam" id="PF00075">
    <property type="entry name" value="RNase_H"/>
    <property type="match status" value="1"/>
</dbReference>
<evidence type="ECO:0000256" key="1">
    <source>
        <dbReference type="ARBA" id="ARBA00000077"/>
    </source>
</evidence>
<name>A0A4R3KBJ8_9FIRM</name>
<dbReference type="PANTHER" id="PTHR10642">
    <property type="entry name" value="RIBONUCLEASE H1"/>
    <property type="match status" value="1"/>
</dbReference>
<comment type="catalytic activity">
    <reaction evidence="1">
        <text>Endonucleolytic cleavage to 5'-phosphomonoester.</text>
        <dbReference type="EC" id="3.1.26.4"/>
    </reaction>
</comment>
<comment type="cofactor">
    <cofactor evidence="2">
        <name>Mg(2+)</name>
        <dbReference type="ChEBI" id="CHEBI:18420"/>
    </cofactor>
</comment>
<dbReference type="InterPro" id="IPR050092">
    <property type="entry name" value="RNase_H"/>
</dbReference>
<accession>A0A4R3KBJ8</accession>
<dbReference type="GO" id="GO:0043137">
    <property type="term" value="P:DNA replication, removal of RNA primer"/>
    <property type="evidence" value="ECO:0007669"/>
    <property type="project" value="TreeGrafter"/>
</dbReference>
<dbReference type="InterPro" id="IPR011320">
    <property type="entry name" value="RNase_H1_N"/>
</dbReference>
<evidence type="ECO:0000256" key="3">
    <source>
        <dbReference type="ARBA" id="ARBA00005300"/>
    </source>
</evidence>
<dbReference type="GO" id="GO:0046872">
    <property type="term" value="F:metal ion binding"/>
    <property type="evidence" value="ECO:0007669"/>
    <property type="project" value="UniProtKB-KW"/>
</dbReference>
<evidence type="ECO:0000256" key="6">
    <source>
        <dbReference type="ARBA" id="ARBA00022723"/>
    </source>
</evidence>
<dbReference type="InterPro" id="IPR036397">
    <property type="entry name" value="RNaseH_sf"/>
</dbReference>
<dbReference type="CDD" id="cd09277">
    <property type="entry name" value="RNase_HI_bacteria_like"/>
    <property type="match status" value="1"/>
</dbReference>
<dbReference type="InterPro" id="IPR002156">
    <property type="entry name" value="RNaseH_domain"/>
</dbReference>
<organism evidence="11 12">
    <name type="scientific">Pectinatus cerevisiiphilus</name>
    <dbReference type="NCBI Taxonomy" id="86956"/>
    <lineage>
        <taxon>Bacteria</taxon>
        <taxon>Bacillati</taxon>
        <taxon>Bacillota</taxon>
        <taxon>Negativicutes</taxon>
        <taxon>Selenomonadales</taxon>
        <taxon>Selenomonadaceae</taxon>
        <taxon>Pectinatus</taxon>
    </lineage>
</organism>
<dbReference type="GO" id="GO:0004523">
    <property type="term" value="F:RNA-DNA hybrid ribonuclease activity"/>
    <property type="evidence" value="ECO:0007669"/>
    <property type="project" value="UniProtKB-EC"/>
</dbReference>
<keyword evidence="7" id="KW-0255">Endonuclease</keyword>
<sequence>MILQKQKGRDDLAAKKNFYAVKNGRKTGIFKTWAECKEQIDHFAGALYKGFVSLPEAEAYLGLDKSVAEANDEDLYYVYVDGSYIAGKYSWAIAVYYKGQLIHTDSGVGQSAENSKMNNVAGEIEAAMQAAKWAKKNKIAPIVICHDYIGISEWAQGRWKTNKPGTAQYATFMQEYKDIVRFKKVTGHTGVKGNELVDKLAKKELGL</sequence>
<dbReference type="Gene3D" id="3.40.970.10">
    <property type="entry name" value="Ribonuclease H1, N-terminal domain"/>
    <property type="match status" value="1"/>
</dbReference>
<comment type="similarity">
    <text evidence="3">Belongs to the RNase H family.</text>
</comment>
<keyword evidence="8" id="KW-0378">Hydrolase</keyword>
<evidence type="ECO:0000256" key="8">
    <source>
        <dbReference type="ARBA" id="ARBA00022801"/>
    </source>
</evidence>
<keyword evidence="12" id="KW-1185">Reference proteome</keyword>
<dbReference type="InterPro" id="IPR037056">
    <property type="entry name" value="RNase_H1_N_sf"/>
</dbReference>
<evidence type="ECO:0000313" key="11">
    <source>
        <dbReference type="EMBL" id="TCS80405.1"/>
    </source>
</evidence>
<dbReference type="EC" id="3.1.26.4" evidence="4"/>
<dbReference type="PROSITE" id="PS50879">
    <property type="entry name" value="RNASE_H_1"/>
    <property type="match status" value="1"/>
</dbReference>
<keyword evidence="5" id="KW-0540">Nuclease</keyword>
<dbReference type="Pfam" id="PF01693">
    <property type="entry name" value="Cauli_VI"/>
    <property type="match status" value="1"/>
</dbReference>
<feature type="domain" description="RNase H type-1" evidence="10">
    <location>
        <begin position="72"/>
        <end position="206"/>
    </location>
</feature>
<proteinExistence type="inferred from homology"/>
<dbReference type="FunFam" id="3.40.970.10:FF:000001">
    <property type="entry name" value="Ribonuclease H1"/>
    <property type="match status" value="1"/>
</dbReference>
<comment type="caution">
    <text evidence="11">The sequence shown here is derived from an EMBL/GenBank/DDBJ whole genome shotgun (WGS) entry which is preliminary data.</text>
</comment>
<keyword evidence="6" id="KW-0479">Metal-binding</keyword>
<dbReference type="AlphaFoldDB" id="A0A4R3KBJ8"/>
<protein>
    <recommendedName>
        <fullName evidence="4">ribonuclease H</fullName>
        <ecNumber evidence="4">3.1.26.4</ecNumber>
    </recommendedName>
</protein>
<dbReference type="EMBL" id="SMAA01000004">
    <property type="protein sequence ID" value="TCS80405.1"/>
    <property type="molecule type" value="Genomic_DNA"/>
</dbReference>
<evidence type="ECO:0000256" key="9">
    <source>
        <dbReference type="ARBA" id="ARBA00022842"/>
    </source>
</evidence>
<evidence type="ECO:0000256" key="4">
    <source>
        <dbReference type="ARBA" id="ARBA00012180"/>
    </source>
</evidence>
<gene>
    <name evidence="11" type="ORF">EDC37_1047</name>
</gene>
<keyword evidence="9" id="KW-0460">Magnesium</keyword>
<reference evidence="11 12" key="1">
    <citation type="submission" date="2019-03" db="EMBL/GenBank/DDBJ databases">
        <title>Genomic Encyclopedia of Type Strains, Phase IV (KMG-IV): sequencing the most valuable type-strain genomes for metagenomic binning, comparative biology and taxonomic classification.</title>
        <authorList>
            <person name="Goeker M."/>
        </authorList>
    </citation>
    <scope>NUCLEOTIDE SEQUENCE [LARGE SCALE GENOMIC DNA]</scope>
    <source>
        <strain evidence="11 12">DSM 20467</strain>
    </source>
</reference>
<dbReference type="InterPro" id="IPR009027">
    <property type="entry name" value="Ribosomal_bL9/RNase_H1_N"/>
</dbReference>
<dbReference type="PANTHER" id="PTHR10642:SF26">
    <property type="entry name" value="RIBONUCLEASE H1"/>
    <property type="match status" value="1"/>
</dbReference>
<evidence type="ECO:0000256" key="2">
    <source>
        <dbReference type="ARBA" id="ARBA00001946"/>
    </source>
</evidence>
<dbReference type="SUPFAM" id="SSF53098">
    <property type="entry name" value="Ribonuclease H-like"/>
    <property type="match status" value="1"/>
</dbReference>
<evidence type="ECO:0000259" key="10">
    <source>
        <dbReference type="PROSITE" id="PS50879"/>
    </source>
</evidence>
<dbReference type="Gene3D" id="3.30.420.10">
    <property type="entry name" value="Ribonuclease H-like superfamily/Ribonuclease H"/>
    <property type="match status" value="1"/>
</dbReference>
<dbReference type="SUPFAM" id="SSF55658">
    <property type="entry name" value="L9 N-domain-like"/>
    <property type="match status" value="1"/>
</dbReference>